<evidence type="ECO:0000313" key="3">
    <source>
        <dbReference type="Proteomes" id="UP001152607"/>
    </source>
</evidence>
<feature type="transmembrane region" description="Helical" evidence="1">
    <location>
        <begin position="136"/>
        <end position="155"/>
    </location>
</feature>
<accession>A0A9W4UNE9</accession>
<keyword evidence="1" id="KW-1133">Transmembrane helix</keyword>
<dbReference type="PANTHER" id="PTHR35043:SF8">
    <property type="entry name" value="DUF4220 DOMAIN-CONTAINING PROTEIN"/>
    <property type="match status" value="1"/>
</dbReference>
<dbReference type="EMBL" id="CAOQHR010000009">
    <property type="protein sequence ID" value="CAI6339391.1"/>
    <property type="molecule type" value="Genomic_DNA"/>
</dbReference>
<dbReference type="Proteomes" id="UP001152607">
    <property type="component" value="Unassembled WGS sequence"/>
</dbReference>
<dbReference type="AlphaFoldDB" id="A0A9W4UNE9"/>
<evidence type="ECO:0000256" key="1">
    <source>
        <dbReference type="SAM" id="Phobius"/>
    </source>
</evidence>
<comment type="caution">
    <text evidence="2">The sequence shown here is derived from an EMBL/GenBank/DDBJ whole genome shotgun (WGS) entry which is preliminary data.</text>
</comment>
<dbReference type="PANTHER" id="PTHR35043">
    <property type="entry name" value="TRANSCRIPTION FACTOR DOMAIN-CONTAINING PROTEIN"/>
    <property type="match status" value="1"/>
</dbReference>
<reference evidence="2" key="1">
    <citation type="submission" date="2023-01" db="EMBL/GenBank/DDBJ databases">
        <authorList>
            <person name="Van Ghelder C."/>
            <person name="Rancurel C."/>
        </authorList>
    </citation>
    <scope>NUCLEOTIDE SEQUENCE</scope>
    <source>
        <strain evidence="2">CNCM I-4278</strain>
    </source>
</reference>
<feature type="transmembrane region" description="Helical" evidence="1">
    <location>
        <begin position="411"/>
        <end position="432"/>
    </location>
</feature>
<organism evidence="2 3">
    <name type="scientific">Periconia digitata</name>
    <dbReference type="NCBI Taxonomy" id="1303443"/>
    <lineage>
        <taxon>Eukaryota</taxon>
        <taxon>Fungi</taxon>
        <taxon>Dikarya</taxon>
        <taxon>Ascomycota</taxon>
        <taxon>Pezizomycotina</taxon>
        <taxon>Dothideomycetes</taxon>
        <taxon>Pleosporomycetidae</taxon>
        <taxon>Pleosporales</taxon>
        <taxon>Massarineae</taxon>
        <taxon>Periconiaceae</taxon>
        <taxon>Periconia</taxon>
    </lineage>
</organism>
<proteinExistence type="predicted"/>
<name>A0A9W4UNE9_9PLEO</name>
<keyword evidence="1" id="KW-0812">Transmembrane</keyword>
<feature type="transmembrane region" description="Helical" evidence="1">
    <location>
        <begin position="97"/>
        <end position="116"/>
    </location>
</feature>
<dbReference type="OrthoDB" id="9451547at2759"/>
<gene>
    <name evidence="2" type="ORF">PDIGIT_LOCUS12550</name>
</gene>
<evidence type="ECO:0000313" key="2">
    <source>
        <dbReference type="EMBL" id="CAI6339391.1"/>
    </source>
</evidence>
<feature type="transmembrane region" description="Helical" evidence="1">
    <location>
        <begin position="380"/>
        <end position="399"/>
    </location>
</feature>
<feature type="transmembrane region" description="Helical" evidence="1">
    <location>
        <begin position="265"/>
        <end position="285"/>
    </location>
</feature>
<keyword evidence="1" id="KW-0472">Membrane</keyword>
<protein>
    <submittedName>
        <fullName evidence="2">Uncharacterized protein</fullName>
    </submittedName>
</protein>
<feature type="transmembrane region" description="Helical" evidence="1">
    <location>
        <begin position="515"/>
        <end position="535"/>
    </location>
</feature>
<keyword evidence="3" id="KW-1185">Reference proteome</keyword>
<sequence length="561" mass="65058">MRRVASNEPNDWAALCIACSDERAPCFDEHTLRISHYDHLFCSLSFSSFYLFYSSLPCMVSISMAGSQRITSQNSTNSTGIEELVGWKGTSNDRGTIDILWSSCVTIFLCCWVSTYPNTGSPKDKWHHSLYDKISLALISILGPDFLFGIALGQFSSARRSVKLFAKDQSLSNGTKWTYAYAFFTDMGGIHLTSPDFTDGFPINAEQLHYLVLHKHVDFPDMALMSIAERNTLDTLSRIITVFQAFWFLVTEIQRVKIGLPMTTLELTALSFSFVMFATSLLWYAKPSIPYPRPISTKDGKTVEEIRACARQSTHPQLPDTWHQTPLSFIGENRFRINAHWNYYVRLCHMMRFRFVSRPITTRPWDRFPSDTWLAADAQLAPLAAIVLIGFSFLFTLAWNFHFPTPTEKLLWRVCSIYHTAFSIYGGVYYLIEMLSYTRQQRTQQRTQQDTQQPTQRHTMVSMQVQDQEAIPRNSLPRYLKLQIYRQFRNLLNYLRSWRNISPEQDPNMEVPLRVLYPVTITCFLYIVCRIYIYFEDFFSLRTQPADVYLTVNKFIPFLIG</sequence>